<dbReference type="AlphaFoldDB" id="A0A485LA45"/>
<reference evidence="2" key="2">
    <citation type="submission" date="2019-06" db="EMBL/GenBank/DDBJ databases">
        <title>Genomics analysis of Aphanomyces spp. identifies a new class of oomycete effector associated with host adaptation.</title>
        <authorList>
            <person name="Gaulin E."/>
        </authorList>
    </citation>
    <scope>NUCLEOTIDE SEQUENCE</scope>
    <source>
        <strain evidence="2">CBS 578.67</strain>
    </source>
</reference>
<proteinExistence type="predicted"/>
<gene>
    <name evidence="3" type="primary">Aste57867_18348</name>
    <name evidence="2" type="ORF">As57867_018286</name>
    <name evidence="3" type="ORF">ASTE57867_18348</name>
</gene>
<organism evidence="3 4">
    <name type="scientific">Aphanomyces stellatus</name>
    <dbReference type="NCBI Taxonomy" id="120398"/>
    <lineage>
        <taxon>Eukaryota</taxon>
        <taxon>Sar</taxon>
        <taxon>Stramenopiles</taxon>
        <taxon>Oomycota</taxon>
        <taxon>Saprolegniomycetes</taxon>
        <taxon>Saprolegniales</taxon>
        <taxon>Verrucalvaceae</taxon>
        <taxon>Aphanomyces</taxon>
    </lineage>
</organism>
<evidence type="ECO:0000259" key="1">
    <source>
        <dbReference type="Pfam" id="PF03457"/>
    </source>
</evidence>
<dbReference type="Pfam" id="PF03457">
    <property type="entry name" value="HA"/>
    <property type="match status" value="2"/>
</dbReference>
<dbReference type="Gene3D" id="6.10.140.530">
    <property type="match status" value="1"/>
</dbReference>
<dbReference type="PANTHER" id="PTHR37066">
    <property type="entry name" value="HELICASE-ASSOCIATED"/>
    <property type="match status" value="1"/>
</dbReference>
<dbReference type="InterPro" id="IPR005114">
    <property type="entry name" value="Helicase_assoc"/>
</dbReference>
<feature type="domain" description="Helicase-associated" evidence="1">
    <location>
        <begin position="72"/>
        <end position="142"/>
    </location>
</feature>
<dbReference type="Proteomes" id="UP000332933">
    <property type="component" value="Unassembled WGS sequence"/>
</dbReference>
<dbReference type="OrthoDB" id="61841at2759"/>
<feature type="domain" description="Helicase-associated" evidence="1">
    <location>
        <begin position="17"/>
        <end position="65"/>
    </location>
</feature>
<evidence type="ECO:0000313" key="4">
    <source>
        <dbReference type="Proteomes" id="UP000332933"/>
    </source>
</evidence>
<name>A0A485LA45_9STRA</name>
<dbReference type="EMBL" id="CAADRA010006406">
    <property type="protein sequence ID" value="VFT95084.1"/>
    <property type="molecule type" value="Genomic_DNA"/>
</dbReference>
<dbReference type="PANTHER" id="PTHR37066:SF1">
    <property type="entry name" value="LNS2_PITP DOMAIN-CONTAINING PROTEIN"/>
    <property type="match status" value="1"/>
</dbReference>
<evidence type="ECO:0000313" key="3">
    <source>
        <dbReference type="EMBL" id="VFT95084.1"/>
    </source>
</evidence>
<reference evidence="3 4" key="1">
    <citation type="submission" date="2019-03" db="EMBL/GenBank/DDBJ databases">
        <authorList>
            <person name="Gaulin E."/>
            <person name="Dumas B."/>
        </authorList>
    </citation>
    <scope>NUCLEOTIDE SEQUENCE [LARGE SCALE GENOMIC DNA]</scope>
    <source>
        <strain evidence="3">CBS 568.67</strain>
    </source>
</reference>
<accession>A0A485LA45</accession>
<keyword evidence="4" id="KW-1185">Reference proteome</keyword>
<dbReference type="EMBL" id="VJMH01006385">
    <property type="protein sequence ID" value="KAF0690251.1"/>
    <property type="molecule type" value="Genomic_DNA"/>
</dbReference>
<protein>
    <submittedName>
        <fullName evidence="3">Aste57867_18348 protein</fullName>
    </submittedName>
</protein>
<sequence length="241" mass="28367">MFKRWKRASLHGDVLVHCHFEVPKDDTQWPWELWDLKLGSWVRNLRKTQSTMPTENKAALDAMGFIWDALAYQWETNGMALETYKSLFGHLRVPYQYIVRDQDPAWPSSTWNMNLGNLVSTLRKSKETMTPEKHELLEAMGFVWKVNEYRGESSPPPKIPLDHQQMILEMAHYIHTNLQGHDKFMNFPKSKVPDQDPWPEHWRGITLDISTFRSAYEQGLFDPLIVPEFDKIGFVWNCFGN</sequence>
<evidence type="ECO:0000313" key="2">
    <source>
        <dbReference type="EMBL" id="KAF0690251.1"/>
    </source>
</evidence>